<dbReference type="Pfam" id="PF13280">
    <property type="entry name" value="WYL"/>
    <property type="match status" value="1"/>
</dbReference>
<protein>
    <submittedName>
        <fullName evidence="3">WYL domain-containing protein</fullName>
    </submittedName>
</protein>
<dbReference type="OrthoDB" id="3268930at2"/>
<reference evidence="3 4" key="1">
    <citation type="submission" date="2019-07" db="EMBL/GenBank/DDBJ databases">
        <title>Tomitella cavernea sp. nov., an actinomycete isolated from soil.</title>
        <authorList>
            <person name="Cheng J."/>
        </authorList>
    </citation>
    <scope>NUCLEOTIDE SEQUENCE [LARGE SCALE GENOMIC DNA]</scope>
    <source>
        <strain evidence="3 4">HY188</strain>
    </source>
</reference>
<feature type="domain" description="WCX" evidence="2">
    <location>
        <begin position="249"/>
        <end position="323"/>
    </location>
</feature>
<evidence type="ECO:0000259" key="1">
    <source>
        <dbReference type="Pfam" id="PF13280"/>
    </source>
</evidence>
<accession>A0A516X2U8</accession>
<dbReference type="PROSITE" id="PS52050">
    <property type="entry name" value="WYL"/>
    <property type="match status" value="1"/>
</dbReference>
<reference evidence="3 4" key="2">
    <citation type="submission" date="2019-07" db="EMBL/GenBank/DDBJ databases">
        <authorList>
            <person name="Huang Y."/>
        </authorList>
    </citation>
    <scope>NUCLEOTIDE SEQUENCE [LARGE SCALE GENOMIC DNA]</scope>
    <source>
        <strain evidence="3 4">HY188</strain>
    </source>
</reference>
<dbReference type="InterPro" id="IPR057727">
    <property type="entry name" value="WCX_dom"/>
</dbReference>
<feature type="domain" description="WYL" evidence="1">
    <location>
        <begin position="149"/>
        <end position="212"/>
    </location>
</feature>
<dbReference type="KEGG" id="toy:FO059_08625"/>
<dbReference type="InterPro" id="IPR026881">
    <property type="entry name" value="WYL_dom"/>
</dbReference>
<proteinExistence type="predicted"/>
<evidence type="ECO:0000313" key="3">
    <source>
        <dbReference type="EMBL" id="QDQ97377.1"/>
    </source>
</evidence>
<gene>
    <name evidence="3" type="ORF">FO059_08625</name>
</gene>
<dbReference type="EMBL" id="CP041765">
    <property type="protein sequence ID" value="QDQ97377.1"/>
    <property type="molecule type" value="Genomic_DNA"/>
</dbReference>
<sequence length="342" mass="36081">MSTSKVERLTNLVIGLLSTTQFVPIERIRHDFAGYNESTSEEAFARTFERDKAELRDLGIPLTFGGPSGAAEEQGYRIARAEYELPPISLTTEEAAAVAVAGQLWQSPEMTATYSSAIVKLRAAGISVDDSEMATVLGGTGAAYDAEPALAGLVAAVGKGQAVTFEHRAAADGVTSLRTVEPWGVASAKGNWYLVGFDRDRQGRRTFRLSRIVGGITPIGKAGEVRIPDGVDPAAIVREAAAEPVSEGAVTLWLRDDHAHDLRRRAMEVGPHTLDGVPGKVMRMPIGSRAATVRAIAAHGAHAVALEPADIREAVIDTLRGAAAAHSLGAAVGAESDEEGRR</sequence>
<dbReference type="PANTHER" id="PTHR34580">
    <property type="match status" value="1"/>
</dbReference>
<dbReference type="RefSeq" id="WP_143908000.1">
    <property type="nucleotide sequence ID" value="NZ_CP041765.1"/>
</dbReference>
<evidence type="ECO:0000259" key="2">
    <source>
        <dbReference type="Pfam" id="PF25583"/>
    </source>
</evidence>
<organism evidence="3 4">
    <name type="scientific">Tomitella fengzijianii</name>
    <dbReference type="NCBI Taxonomy" id="2597660"/>
    <lineage>
        <taxon>Bacteria</taxon>
        <taxon>Bacillati</taxon>
        <taxon>Actinomycetota</taxon>
        <taxon>Actinomycetes</taxon>
        <taxon>Mycobacteriales</taxon>
        <taxon>Tomitella</taxon>
    </lineage>
</organism>
<dbReference type="PANTHER" id="PTHR34580:SF3">
    <property type="entry name" value="PROTEIN PAFB"/>
    <property type="match status" value="1"/>
</dbReference>
<keyword evidence="4" id="KW-1185">Reference proteome</keyword>
<dbReference type="Proteomes" id="UP000317344">
    <property type="component" value="Chromosome"/>
</dbReference>
<dbReference type="AlphaFoldDB" id="A0A516X2U8"/>
<dbReference type="Pfam" id="PF25583">
    <property type="entry name" value="WCX"/>
    <property type="match status" value="1"/>
</dbReference>
<dbReference type="InterPro" id="IPR051534">
    <property type="entry name" value="CBASS_pafABC_assoc_protein"/>
</dbReference>
<name>A0A516X2U8_9ACTN</name>
<evidence type="ECO:0000313" key="4">
    <source>
        <dbReference type="Proteomes" id="UP000317344"/>
    </source>
</evidence>